<proteinExistence type="predicted"/>
<evidence type="ECO:0000313" key="2">
    <source>
        <dbReference type="Proteomes" id="UP000437017"/>
    </source>
</evidence>
<keyword evidence="2" id="KW-1185">Reference proteome</keyword>
<accession>A0A643BV59</accession>
<dbReference type="EMBL" id="SGJD01004550">
    <property type="protein sequence ID" value="KAB0391465.1"/>
    <property type="molecule type" value="Genomic_DNA"/>
</dbReference>
<dbReference type="Proteomes" id="UP000437017">
    <property type="component" value="Unassembled WGS sequence"/>
</dbReference>
<gene>
    <name evidence="1" type="ORF">E2I00_007436</name>
</gene>
<reference evidence="1 2" key="1">
    <citation type="journal article" date="2019" name="PLoS ONE">
        <title>Genomic analyses reveal an absence of contemporary introgressive admixture between fin whales and blue whales, despite known hybrids.</title>
        <authorList>
            <person name="Westbury M.V."/>
            <person name="Petersen B."/>
            <person name="Lorenzen E.D."/>
        </authorList>
    </citation>
    <scope>NUCLEOTIDE SEQUENCE [LARGE SCALE GENOMIC DNA]</scope>
    <source>
        <strain evidence="1">FinWhale-01</strain>
    </source>
</reference>
<evidence type="ECO:0000313" key="1">
    <source>
        <dbReference type="EMBL" id="KAB0391465.1"/>
    </source>
</evidence>
<dbReference type="AlphaFoldDB" id="A0A643BV59"/>
<dbReference type="OrthoDB" id="411211at2759"/>
<feature type="non-terminal residue" evidence="1">
    <location>
        <position position="1"/>
    </location>
</feature>
<sequence length="235" mass="26753">RLKVTTVWNFNKMKLKYSSLFYLSGQSPTNEHTNQSLATAYPGMYSSTEQLVHLNFRCWTCGQPPKDKPNFASSLASLQISQGVTIKKMFSDMELDLRRLTLPTRQIIGLDINGGQNADNIQEFLGHIKESLESWHGLFILNEINPFGSIFCFSLQQMIFEVIQNYNIILVTLHGSKDWCQPGNSLPSLGTLITHVHDILLNRLWQCHTVDVLGHFDRLKGDTLRWEQAGNSAIR</sequence>
<organism evidence="1 2">
    <name type="scientific">Balaenoptera physalus</name>
    <name type="common">Fin whale</name>
    <name type="synonym">Balaena physalus</name>
    <dbReference type="NCBI Taxonomy" id="9770"/>
    <lineage>
        <taxon>Eukaryota</taxon>
        <taxon>Metazoa</taxon>
        <taxon>Chordata</taxon>
        <taxon>Craniata</taxon>
        <taxon>Vertebrata</taxon>
        <taxon>Euteleostomi</taxon>
        <taxon>Mammalia</taxon>
        <taxon>Eutheria</taxon>
        <taxon>Laurasiatheria</taxon>
        <taxon>Artiodactyla</taxon>
        <taxon>Whippomorpha</taxon>
        <taxon>Cetacea</taxon>
        <taxon>Mysticeti</taxon>
        <taxon>Balaenopteridae</taxon>
        <taxon>Balaenoptera</taxon>
    </lineage>
</organism>
<name>A0A643BV59_BALPH</name>
<protein>
    <submittedName>
        <fullName evidence="1">Uncharacterized protein</fullName>
    </submittedName>
</protein>
<comment type="caution">
    <text evidence="1">The sequence shown here is derived from an EMBL/GenBank/DDBJ whole genome shotgun (WGS) entry which is preliminary data.</text>
</comment>